<dbReference type="PANTHER" id="PTHR33710:SF83">
    <property type="entry name" value="ENDONUCLEASE_EXONUCLEASE_PHOSPHATASE DOMAIN-CONTAINING PROTEIN"/>
    <property type="match status" value="1"/>
</dbReference>
<dbReference type="Gene3D" id="3.60.10.10">
    <property type="entry name" value="Endonuclease/exonuclease/phosphatase"/>
    <property type="match status" value="1"/>
</dbReference>
<evidence type="ECO:0008006" key="3">
    <source>
        <dbReference type="Google" id="ProtNLM"/>
    </source>
</evidence>
<dbReference type="InterPro" id="IPR036691">
    <property type="entry name" value="Endo/exonu/phosph_ase_sf"/>
</dbReference>
<dbReference type="PANTHER" id="PTHR33710">
    <property type="entry name" value="BNAC02G09200D PROTEIN"/>
    <property type="match status" value="1"/>
</dbReference>
<organism evidence="1 2">
    <name type="scientific">Rubus argutus</name>
    <name type="common">Southern blackberry</name>
    <dbReference type="NCBI Taxonomy" id="59490"/>
    <lineage>
        <taxon>Eukaryota</taxon>
        <taxon>Viridiplantae</taxon>
        <taxon>Streptophyta</taxon>
        <taxon>Embryophyta</taxon>
        <taxon>Tracheophyta</taxon>
        <taxon>Spermatophyta</taxon>
        <taxon>Magnoliopsida</taxon>
        <taxon>eudicotyledons</taxon>
        <taxon>Gunneridae</taxon>
        <taxon>Pentapetalae</taxon>
        <taxon>rosids</taxon>
        <taxon>fabids</taxon>
        <taxon>Rosales</taxon>
        <taxon>Rosaceae</taxon>
        <taxon>Rosoideae</taxon>
        <taxon>Rosoideae incertae sedis</taxon>
        <taxon>Rubus</taxon>
    </lineage>
</organism>
<reference evidence="1 2" key="1">
    <citation type="journal article" date="2023" name="G3 (Bethesda)">
        <title>A chromosome-length genome assembly and annotation of blackberry (Rubus argutus, cv. 'Hillquist').</title>
        <authorList>
            <person name="Bruna T."/>
            <person name="Aryal R."/>
            <person name="Dudchenko O."/>
            <person name="Sargent D.J."/>
            <person name="Mead D."/>
            <person name="Buti M."/>
            <person name="Cavallini A."/>
            <person name="Hytonen T."/>
            <person name="Andres J."/>
            <person name="Pham M."/>
            <person name="Weisz D."/>
            <person name="Mascagni F."/>
            <person name="Usai G."/>
            <person name="Natali L."/>
            <person name="Bassil N."/>
            <person name="Fernandez G.E."/>
            <person name="Lomsadze A."/>
            <person name="Armour M."/>
            <person name="Olukolu B."/>
            <person name="Poorten T."/>
            <person name="Britton C."/>
            <person name="Davik J."/>
            <person name="Ashrafi H."/>
            <person name="Aiden E.L."/>
            <person name="Borodovsky M."/>
            <person name="Worthington M."/>
        </authorList>
    </citation>
    <scope>NUCLEOTIDE SEQUENCE [LARGE SCALE GENOMIC DNA]</scope>
    <source>
        <strain evidence="1">PI 553951</strain>
    </source>
</reference>
<protein>
    <recommendedName>
        <fullName evidence="3">Endonuclease/exonuclease/phosphatase domain-containing protein</fullName>
    </recommendedName>
</protein>
<evidence type="ECO:0000313" key="2">
    <source>
        <dbReference type="Proteomes" id="UP001457282"/>
    </source>
</evidence>
<accession>A0AAW1WBK9</accession>
<name>A0AAW1WBK9_RUBAR</name>
<comment type="caution">
    <text evidence="1">The sequence shown here is derived from an EMBL/GenBank/DDBJ whole genome shotgun (WGS) entry which is preliminary data.</text>
</comment>
<gene>
    <name evidence="1" type="ORF">M0R45_029799</name>
</gene>
<dbReference type="AlphaFoldDB" id="A0AAW1WBK9"/>
<dbReference type="SUPFAM" id="SSF56219">
    <property type="entry name" value="DNase I-like"/>
    <property type="match status" value="1"/>
</dbReference>
<dbReference type="Proteomes" id="UP001457282">
    <property type="component" value="Unassembled WGS sequence"/>
</dbReference>
<dbReference type="EMBL" id="JBEDUW010000006">
    <property type="protein sequence ID" value="KAK9921281.1"/>
    <property type="molecule type" value="Genomic_DNA"/>
</dbReference>
<evidence type="ECO:0000313" key="1">
    <source>
        <dbReference type="EMBL" id="KAK9921281.1"/>
    </source>
</evidence>
<sequence length="189" mass="21600">MVIRYTSFRSQSWALLRRISSTVTGAWFVFGDFNELVGVEEKLGGCVRPSSQVRKFHETILDCGLLEVEFSGSPFTWSNGHTWERLDRGFINQGGSLLWPNLIEHHVDAGASDHLPLIFLTDGGNLRTSPRQNRRFLFEPVWAHERSCEEVIQTEWGRPCGNGHIMGKFLRLGTCLKKWRQGNVGEYSF</sequence>
<proteinExistence type="predicted"/>
<keyword evidence="2" id="KW-1185">Reference proteome</keyword>